<feature type="transmembrane region" description="Helical" evidence="11">
    <location>
        <begin position="1453"/>
        <end position="1474"/>
    </location>
</feature>
<feature type="region of interest" description="Disordered" evidence="10">
    <location>
        <begin position="1"/>
        <end position="23"/>
    </location>
</feature>
<feature type="compositionally biased region" description="Basic and acidic residues" evidence="10">
    <location>
        <begin position="1496"/>
        <end position="1510"/>
    </location>
</feature>
<dbReference type="InterPro" id="IPR003439">
    <property type="entry name" value="ABC_transporter-like_ATP-bd"/>
</dbReference>
<evidence type="ECO:0000256" key="6">
    <source>
        <dbReference type="ARBA" id="ARBA00022741"/>
    </source>
</evidence>
<dbReference type="EMBL" id="KP893141">
    <property type="protein sequence ID" value="AKO90687.1"/>
    <property type="molecule type" value="Genomic_DNA"/>
</dbReference>
<dbReference type="InterPro" id="IPR034001">
    <property type="entry name" value="ABCG_PDR_1"/>
</dbReference>
<evidence type="ECO:0000256" key="11">
    <source>
        <dbReference type="SAM" id="Phobius"/>
    </source>
</evidence>
<keyword evidence="6" id="KW-0547">Nucleotide-binding</keyword>
<dbReference type="InterPro" id="IPR005285">
    <property type="entry name" value="Drug-R_PDR/CDR"/>
</dbReference>
<feature type="transmembrane region" description="Helical" evidence="11">
    <location>
        <begin position="1332"/>
        <end position="1359"/>
    </location>
</feature>
<comment type="similarity">
    <text evidence="2">Belongs to the ABC transporter superfamily. ABCG family. PDR (TC 3.A.1.205) subfamily.</text>
</comment>
<dbReference type="InterPro" id="IPR034003">
    <property type="entry name" value="ABCG_PDR_2"/>
</dbReference>
<dbReference type="InterPro" id="IPR017871">
    <property type="entry name" value="ABC_transporter-like_CS"/>
</dbReference>
<organism evidence="13">
    <name type="scientific">Cyberlindnera jadinii</name>
    <name type="common">Torula yeast</name>
    <name type="synonym">Pichia jadinii</name>
    <dbReference type="NCBI Taxonomy" id="4903"/>
    <lineage>
        <taxon>Eukaryota</taxon>
        <taxon>Fungi</taxon>
        <taxon>Dikarya</taxon>
        <taxon>Ascomycota</taxon>
        <taxon>Saccharomycotina</taxon>
        <taxon>Saccharomycetes</taxon>
        <taxon>Phaffomycetales</taxon>
        <taxon>Phaffomycetaceae</taxon>
        <taxon>Cyberlindnera</taxon>
    </lineage>
</organism>
<name>A0A0H4K9M1_CYBJA</name>
<dbReference type="GO" id="GO:0140359">
    <property type="term" value="F:ABC-type transporter activity"/>
    <property type="evidence" value="ECO:0007669"/>
    <property type="project" value="InterPro"/>
</dbReference>
<feature type="transmembrane region" description="Helical" evidence="11">
    <location>
        <begin position="1255"/>
        <end position="1280"/>
    </location>
</feature>
<dbReference type="PANTHER" id="PTHR19241">
    <property type="entry name" value="ATP-BINDING CASSETTE TRANSPORTER"/>
    <property type="match status" value="1"/>
</dbReference>
<dbReference type="GO" id="GO:0016020">
    <property type="term" value="C:membrane"/>
    <property type="evidence" value="ECO:0007669"/>
    <property type="project" value="UniProtKB-SubCell"/>
</dbReference>
<feature type="transmembrane region" description="Helical" evidence="11">
    <location>
        <begin position="511"/>
        <end position="535"/>
    </location>
</feature>
<sequence length="1510" mass="170276">MGDHTGDDNSSVESVGRYQGFDSQVEGQIQDLVRTLTQKSEAAFQEGQNESDGESVLSRALSRVSTIAPGVNPMGEDLEELDPRLNPDNPDFSSRYWIKNIRAFMDKDEAHYQNYSFGIAYKNLRASGEATDADYQTTTLNAPYKFAKMYAKQLFTTKAQKAKSQFDILKPMDGLIKPGEVVVVLGRPGSGCTTLLKSIASNTHGFEIGEESKISYEGLSPNEIKKHFRGDVVYNAESDIHFPHLTVWQTLYTAAKFRTPQNRIPGVSREDFATAMTNVYMATYGLLHTKNTKVGSELVRGVSGGERKRVSIAEVSLAGAKLQCWDNATRGLDAATALEFIRALRTSADVLDTTAIIAIYQCSQDAYDLFDKVSVLYDGYQIFFGRADEAKEYFIKMGWECPQRQTTADFLTSVTSPRERIPRKGYEDKVPRTAKEFEAYWKASQEYSFLVKEIDATISQNEQTNQSSEYYASKHARQSNHMRKSSPYTVSFFMQTRYLLTREFQRIRNDIGFHAFSVLSNSLMALVLSSIFYNLPSTTSSFYYRGASMFFAVLFNGFQSFLEIMSLFEARPIVEKHKGYGLYHPAADALASVTSQLPFKLFTSLFFNLIYYFMVNFRREPGNFFFYLFVNILATLTMSHFFRLVGSMSSTLPQALVPAHVIMLAMILFTGFTIPINYMLGWCRWINYLDPMAYAFESLMVNEFHNRIFECSSYIPGNPADNPSWPSDSWVCNAVGASAGETYVNGTLYLKTSFRYSHGHKWRNVGILIVFMIGLLAAYTLFAEFNESAKQKGEILLFQSSTLRQLKKDKANNDIEAGKERDITEAPEEEDVNVDAIQAGKDIFHWRDVHYTVKIKSEYREILSGVDGWVKPGTLTALMGASGAGKTTLLDVLASRVTMGVVTGSMFVNGHLRDSSFQRSTGYVQQQDLHLETATVREALRFSAYLRQPSSVPKQEKNEYVEEVIKILDMQKYADAVVGVAGEGLNVEQRKRLSIGVELAAKPKLLLFFDEPTSGLDSQTAWSICQLMRKLANHGQAILCTIHQPSAILMQEFDRLLFLARGGRTIYFGDLGKNCQTLIDYFESHGSPKCPPEANPAEWMLHVIGAAPGSHANQDYHQVWLESDERKEVLKELDYMERELVKLPYDSTVGHREFATSIPYQFVVVLKRVLQLYWRTPSFTWAKLFLSISSCIFIGFVFFDADLTIQGLQNQMFALFMFLTIFNPMIQQQLPMFVSQRDLYEVRERPSKTFSWKAFMAAQIVADIPWNIVLGTIAYFVFYYPAGFYHNAEPTHQVNQRGAYAWFFSCLFFVFMGTFGSLCVAPLQLADSAGNVAMLCFTLCLTFCGVLVGPDALPGFWIFMYRVSPFTYYIDGFLSNALGNAQVTCSQAELRVLNPPDSNMTCSEYLGDYIEAAGTGYLVDGSATSECALCPMSSTNAFLRSVSCSYSRKWRNVGIFCAYIVINIVGALFFYWLARVPKKRNRVKDERPEATTSVGEGKEVESNLEKASSD</sequence>
<feature type="transmembrane region" description="Helical" evidence="11">
    <location>
        <begin position="1300"/>
        <end position="1320"/>
    </location>
</feature>
<dbReference type="InterPro" id="IPR027417">
    <property type="entry name" value="P-loop_NTPase"/>
</dbReference>
<feature type="domain" description="ABC transporter" evidence="12">
    <location>
        <begin position="844"/>
        <end position="1086"/>
    </location>
</feature>
<evidence type="ECO:0000313" key="13">
    <source>
        <dbReference type="EMBL" id="AKO90687.1"/>
    </source>
</evidence>
<dbReference type="NCBIfam" id="TIGR00956">
    <property type="entry name" value="3a01205"/>
    <property type="match status" value="1"/>
</dbReference>
<dbReference type="CDD" id="cd03233">
    <property type="entry name" value="ABCG_PDR_domain1"/>
    <property type="match status" value="1"/>
</dbReference>
<dbReference type="Pfam" id="PF01061">
    <property type="entry name" value="ABC2_membrane"/>
    <property type="match status" value="2"/>
</dbReference>
<protein>
    <submittedName>
        <fullName evidence="13">Cdr1</fullName>
    </submittedName>
</protein>
<dbReference type="PROSITE" id="PS00211">
    <property type="entry name" value="ABC_TRANSPORTER_1"/>
    <property type="match status" value="1"/>
</dbReference>
<dbReference type="CDD" id="cd03232">
    <property type="entry name" value="ABCG_PDR_domain2"/>
    <property type="match status" value="1"/>
</dbReference>
<dbReference type="InterPro" id="IPR043926">
    <property type="entry name" value="ABCG_dom"/>
</dbReference>
<evidence type="ECO:0000256" key="7">
    <source>
        <dbReference type="ARBA" id="ARBA00022840"/>
    </source>
</evidence>
<dbReference type="Pfam" id="PF06422">
    <property type="entry name" value="PDR_CDR"/>
    <property type="match status" value="1"/>
</dbReference>
<dbReference type="Pfam" id="PF14510">
    <property type="entry name" value="ABC_trans_N"/>
    <property type="match status" value="1"/>
</dbReference>
<keyword evidence="7" id="KW-0067">ATP-binding</keyword>
<feature type="transmembrane region" description="Helical" evidence="11">
    <location>
        <begin position="657"/>
        <end position="680"/>
    </location>
</feature>
<dbReference type="GO" id="GO:0016887">
    <property type="term" value="F:ATP hydrolysis activity"/>
    <property type="evidence" value="ECO:0007669"/>
    <property type="project" value="InterPro"/>
</dbReference>
<keyword evidence="8 11" id="KW-1133">Transmembrane helix</keyword>
<dbReference type="Pfam" id="PF00005">
    <property type="entry name" value="ABC_tran"/>
    <property type="match status" value="2"/>
</dbReference>
<dbReference type="PROSITE" id="PS50893">
    <property type="entry name" value="ABC_TRANSPORTER_2"/>
    <property type="match status" value="2"/>
</dbReference>
<dbReference type="Gene3D" id="3.40.50.300">
    <property type="entry name" value="P-loop containing nucleotide triphosphate hydrolases"/>
    <property type="match status" value="2"/>
</dbReference>
<evidence type="ECO:0000256" key="5">
    <source>
        <dbReference type="ARBA" id="ARBA00022737"/>
    </source>
</evidence>
<evidence type="ECO:0000256" key="1">
    <source>
        <dbReference type="ARBA" id="ARBA00004141"/>
    </source>
</evidence>
<feature type="region of interest" description="Disordered" evidence="10">
    <location>
        <begin position="1482"/>
        <end position="1510"/>
    </location>
</feature>
<proteinExistence type="inferred from homology"/>
<feature type="transmembrane region" description="Helical" evidence="11">
    <location>
        <begin position="1181"/>
        <end position="1199"/>
    </location>
</feature>
<dbReference type="InterPro" id="IPR010929">
    <property type="entry name" value="PDR_CDR_ABC"/>
</dbReference>
<dbReference type="InterPro" id="IPR029481">
    <property type="entry name" value="ABC_trans_N"/>
</dbReference>
<evidence type="ECO:0000259" key="12">
    <source>
        <dbReference type="PROSITE" id="PS50893"/>
    </source>
</evidence>
<keyword evidence="4 11" id="KW-0812">Transmembrane</keyword>
<evidence type="ECO:0000256" key="3">
    <source>
        <dbReference type="ARBA" id="ARBA00022448"/>
    </source>
</evidence>
<evidence type="ECO:0000256" key="8">
    <source>
        <dbReference type="ARBA" id="ARBA00022989"/>
    </source>
</evidence>
<feature type="transmembrane region" description="Helical" evidence="11">
    <location>
        <begin position="624"/>
        <end position="645"/>
    </location>
</feature>
<feature type="transmembrane region" description="Helical" evidence="11">
    <location>
        <begin position="597"/>
        <end position="617"/>
    </location>
</feature>
<dbReference type="GO" id="GO:0005524">
    <property type="term" value="F:ATP binding"/>
    <property type="evidence" value="ECO:0007669"/>
    <property type="project" value="UniProtKB-KW"/>
</dbReference>
<evidence type="ECO:0000256" key="4">
    <source>
        <dbReference type="ARBA" id="ARBA00022692"/>
    </source>
</evidence>
<evidence type="ECO:0000256" key="2">
    <source>
        <dbReference type="ARBA" id="ARBA00006012"/>
    </source>
</evidence>
<feature type="transmembrane region" description="Helical" evidence="11">
    <location>
        <begin position="1211"/>
        <end position="1234"/>
    </location>
</feature>
<dbReference type="SUPFAM" id="SSF52540">
    <property type="entry name" value="P-loop containing nucleoside triphosphate hydrolases"/>
    <property type="match status" value="2"/>
</dbReference>
<dbReference type="InterPro" id="IPR013525">
    <property type="entry name" value="ABC2_TM"/>
</dbReference>
<reference evidence="13" key="1">
    <citation type="submission" date="2015-03" db="EMBL/GenBank/DDBJ databases">
        <title>Identification and characterization of Candida utilis multidrug efflux transporter CuCdr1p.</title>
        <authorList>
            <person name="Watanasrisin W."/>
            <person name="Lamping E."/>
            <person name="Cannon R.D."/>
            <person name="Kajiwara S."/>
        </authorList>
    </citation>
    <scope>NUCLEOTIDE SEQUENCE</scope>
    <source>
        <strain evidence="13">NBRC0988</strain>
    </source>
</reference>
<keyword evidence="5" id="KW-0677">Repeat</keyword>
<dbReference type="SMART" id="SM00382">
    <property type="entry name" value="AAA"/>
    <property type="match status" value="2"/>
</dbReference>
<dbReference type="InterPro" id="IPR003593">
    <property type="entry name" value="AAA+_ATPase"/>
</dbReference>
<evidence type="ECO:0000256" key="9">
    <source>
        <dbReference type="ARBA" id="ARBA00023136"/>
    </source>
</evidence>
<dbReference type="GO" id="GO:1990961">
    <property type="term" value="P:xenobiotic detoxification by transmembrane export across the plasma membrane"/>
    <property type="evidence" value="ECO:0007669"/>
    <property type="project" value="InterPro"/>
</dbReference>
<feature type="domain" description="ABC transporter" evidence="12">
    <location>
        <begin position="149"/>
        <end position="403"/>
    </location>
</feature>
<keyword evidence="3" id="KW-0813">Transport</keyword>
<feature type="transmembrane region" description="Helical" evidence="11">
    <location>
        <begin position="765"/>
        <end position="782"/>
    </location>
</feature>
<dbReference type="FunFam" id="3.40.50.300:FF:000054">
    <property type="entry name" value="ABC multidrug transporter atrF"/>
    <property type="match status" value="1"/>
</dbReference>
<dbReference type="Pfam" id="PF19055">
    <property type="entry name" value="ABC2_membrane_7"/>
    <property type="match status" value="1"/>
</dbReference>
<accession>A0A0H4K9M1</accession>
<evidence type="ECO:0000256" key="10">
    <source>
        <dbReference type="SAM" id="MobiDB-lite"/>
    </source>
</evidence>
<feature type="transmembrane region" description="Helical" evidence="11">
    <location>
        <begin position="542"/>
        <end position="562"/>
    </location>
</feature>
<keyword evidence="9 11" id="KW-0472">Membrane</keyword>
<comment type="subcellular location">
    <subcellularLocation>
        <location evidence="1">Membrane</location>
        <topology evidence="1">Multi-pass membrane protein</topology>
    </subcellularLocation>
</comment>